<protein>
    <recommendedName>
        <fullName evidence="6">NarX-like N-terminal domain-containing protein</fullName>
    </recommendedName>
</protein>
<evidence type="ECO:0000313" key="8">
    <source>
        <dbReference type="Proteomes" id="UP000627205"/>
    </source>
</evidence>
<evidence type="ECO:0000259" key="6">
    <source>
        <dbReference type="Pfam" id="PF13675"/>
    </source>
</evidence>
<sequence length="265" mass="29084">MDRRRFLHATAAAGGCLLGIAPAFADIAHLYDAINKSGRQRMLSQRMAKGYLQIGQGIDPERSKKIFVDSIALFERQLNELQAFAPTPDNRAVLADVKKGWARYKDVLTANKPNPRDAKTVMALSDEILGMAQAATVQLEALSGTATGHLVNVSGRQRMLSQRMAKFYQAINWGAAPSDAPARLAAARDEFLKAMAELASSPANTQAIDAELALAQQQWLFFDQALHSSIADMRDKTRFATNVATTSERILETMNRITGMYEQLA</sequence>
<dbReference type="InterPro" id="IPR029095">
    <property type="entry name" value="NarX-like_N"/>
</dbReference>
<keyword evidence="5" id="KW-0732">Signal</keyword>
<feature type="chain" id="PRO_5035285695" description="NarX-like N-terminal domain-containing protein" evidence="5">
    <location>
        <begin position="26"/>
        <end position="265"/>
    </location>
</feature>
<evidence type="ECO:0000313" key="7">
    <source>
        <dbReference type="EMBL" id="GGI53828.1"/>
    </source>
</evidence>
<keyword evidence="2" id="KW-0812">Transmembrane</keyword>
<dbReference type="NCBIfam" id="TIGR01409">
    <property type="entry name" value="TAT_signal_seq"/>
    <property type="match status" value="1"/>
</dbReference>
<dbReference type="InterPro" id="IPR019546">
    <property type="entry name" value="TAT_signal_bac_arc"/>
</dbReference>
<evidence type="ECO:0000256" key="1">
    <source>
        <dbReference type="ARBA" id="ARBA00004141"/>
    </source>
</evidence>
<reference evidence="7" key="1">
    <citation type="journal article" date="2014" name="Int. J. Syst. Evol. Microbiol.">
        <title>Complete genome sequence of Corynebacterium casei LMG S-19264T (=DSM 44701T), isolated from a smear-ripened cheese.</title>
        <authorList>
            <consortium name="US DOE Joint Genome Institute (JGI-PGF)"/>
            <person name="Walter F."/>
            <person name="Albersmeier A."/>
            <person name="Kalinowski J."/>
            <person name="Ruckert C."/>
        </authorList>
    </citation>
    <scope>NUCLEOTIDE SEQUENCE</scope>
    <source>
        <strain evidence="7">CCM 7664</strain>
    </source>
</reference>
<proteinExistence type="predicted"/>
<feature type="signal peptide" evidence="5">
    <location>
        <begin position="1"/>
        <end position="25"/>
    </location>
</feature>
<gene>
    <name evidence="7" type="ORF">GCM10011430_10020</name>
</gene>
<comment type="caution">
    <text evidence="7">The sequence shown here is derived from an EMBL/GenBank/DDBJ whole genome shotgun (WGS) entry which is preliminary data.</text>
</comment>
<keyword evidence="4" id="KW-0472">Membrane</keyword>
<evidence type="ECO:0000256" key="5">
    <source>
        <dbReference type="SAM" id="SignalP"/>
    </source>
</evidence>
<comment type="subcellular location">
    <subcellularLocation>
        <location evidence="1">Membrane</location>
        <topology evidence="1">Multi-pass membrane protein</topology>
    </subcellularLocation>
</comment>
<evidence type="ECO:0000256" key="3">
    <source>
        <dbReference type="ARBA" id="ARBA00022989"/>
    </source>
</evidence>
<dbReference type="GO" id="GO:0016020">
    <property type="term" value="C:membrane"/>
    <property type="evidence" value="ECO:0007669"/>
    <property type="project" value="UniProtKB-SubCell"/>
</dbReference>
<evidence type="ECO:0000256" key="2">
    <source>
        <dbReference type="ARBA" id="ARBA00022692"/>
    </source>
</evidence>
<name>A0A8J3B2E9_9BURK</name>
<evidence type="ECO:0000256" key="4">
    <source>
        <dbReference type="ARBA" id="ARBA00023136"/>
    </source>
</evidence>
<feature type="domain" description="NarX-like N-terminal" evidence="6">
    <location>
        <begin position="33"/>
        <end position="105"/>
    </location>
</feature>
<dbReference type="RefSeq" id="WP_188419845.1">
    <property type="nucleotide sequence ID" value="NZ_BMDP01000001.1"/>
</dbReference>
<dbReference type="PROSITE" id="PS51257">
    <property type="entry name" value="PROKAR_LIPOPROTEIN"/>
    <property type="match status" value="1"/>
</dbReference>
<accession>A0A8J3B2E9</accession>
<organism evidence="7 8">
    <name type="scientific">Oxalicibacterium solurbis</name>
    <dbReference type="NCBI Taxonomy" id="69280"/>
    <lineage>
        <taxon>Bacteria</taxon>
        <taxon>Pseudomonadati</taxon>
        <taxon>Pseudomonadota</taxon>
        <taxon>Betaproteobacteria</taxon>
        <taxon>Burkholderiales</taxon>
        <taxon>Oxalobacteraceae</taxon>
        <taxon>Oxalicibacterium</taxon>
    </lineage>
</organism>
<reference evidence="7" key="2">
    <citation type="submission" date="2020-09" db="EMBL/GenBank/DDBJ databases">
        <authorList>
            <person name="Sun Q."/>
            <person name="Sedlacek I."/>
        </authorList>
    </citation>
    <scope>NUCLEOTIDE SEQUENCE</scope>
    <source>
        <strain evidence="7">CCM 7664</strain>
    </source>
</reference>
<dbReference type="Pfam" id="PF13675">
    <property type="entry name" value="PilJ"/>
    <property type="match status" value="2"/>
</dbReference>
<dbReference type="EMBL" id="BMDP01000001">
    <property type="protein sequence ID" value="GGI53828.1"/>
    <property type="molecule type" value="Genomic_DNA"/>
</dbReference>
<dbReference type="AlphaFoldDB" id="A0A8J3B2E9"/>
<feature type="domain" description="NarX-like N-terminal" evidence="6">
    <location>
        <begin position="148"/>
        <end position="229"/>
    </location>
</feature>
<keyword evidence="8" id="KW-1185">Reference proteome</keyword>
<keyword evidence="3" id="KW-1133">Transmembrane helix</keyword>
<dbReference type="Proteomes" id="UP000627205">
    <property type="component" value="Unassembled WGS sequence"/>
</dbReference>